<feature type="compositionally biased region" description="Basic residues" evidence="1">
    <location>
        <begin position="183"/>
        <end position="197"/>
    </location>
</feature>
<dbReference type="EMBL" id="NHYD01002098">
    <property type="protein sequence ID" value="PPQ88339.1"/>
    <property type="molecule type" value="Genomic_DNA"/>
</dbReference>
<evidence type="ECO:0000256" key="1">
    <source>
        <dbReference type="SAM" id="MobiDB-lite"/>
    </source>
</evidence>
<comment type="caution">
    <text evidence="2">The sequence shown here is derived from an EMBL/GenBank/DDBJ whole genome shotgun (WGS) entry which is preliminary data.</text>
</comment>
<dbReference type="Proteomes" id="UP000283269">
    <property type="component" value="Unassembled WGS sequence"/>
</dbReference>
<reference evidence="2 3" key="1">
    <citation type="journal article" date="2018" name="Evol. Lett.">
        <title>Horizontal gene cluster transfer increased hallucinogenic mushroom diversity.</title>
        <authorList>
            <person name="Reynolds H.T."/>
            <person name="Vijayakumar V."/>
            <person name="Gluck-Thaler E."/>
            <person name="Korotkin H.B."/>
            <person name="Matheny P.B."/>
            <person name="Slot J.C."/>
        </authorList>
    </citation>
    <scope>NUCLEOTIDE SEQUENCE [LARGE SCALE GENOMIC DNA]</scope>
    <source>
        <strain evidence="2 3">2631</strain>
    </source>
</reference>
<gene>
    <name evidence="2" type="ORF">CVT25_012553</name>
</gene>
<proteinExistence type="predicted"/>
<accession>A0A409XC20</accession>
<feature type="region of interest" description="Disordered" evidence="1">
    <location>
        <begin position="124"/>
        <end position="150"/>
    </location>
</feature>
<dbReference type="AlphaFoldDB" id="A0A409XC20"/>
<feature type="compositionally biased region" description="Acidic residues" evidence="1">
    <location>
        <begin position="205"/>
        <end position="222"/>
    </location>
</feature>
<protein>
    <submittedName>
        <fullName evidence="2">Uncharacterized protein</fullName>
    </submittedName>
</protein>
<dbReference type="STRING" id="93625.A0A409XC20"/>
<evidence type="ECO:0000313" key="3">
    <source>
        <dbReference type="Proteomes" id="UP000283269"/>
    </source>
</evidence>
<evidence type="ECO:0000313" key="2">
    <source>
        <dbReference type="EMBL" id="PPQ88339.1"/>
    </source>
</evidence>
<dbReference type="InParanoid" id="A0A409XC20"/>
<name>A0A409XC20_PSICY</name>
<feature type="region of interest" description="Disordered" evidence="1">
    <location>
        <begin position="178"/>
        <end position="222"/>
    </location>
</feature>
<dbReference type="OrthoDB" id="3269297at2759"/>
<sequence>MPLTSSTPIVAPVLESLPASDDPDWSLADPDSVNGWSSCQDLENVIGMLKANLRKAHILTTSQNGIIEGSRATMVVQNLHLQKLNAALYGKETEKTSTRTLVIDSSKGQVYSGDAIQEEIHAQEERKKVKAAEKKSKAEGRAAKKEAQTKLENEWKVMKATHKKAMKLWKINCDKLSGEGVPKKHWPKAPARPKKPKLPASLEVVVDDDDGDDEEEDENTMD</sequence>
<organism evidence="2 3">
    <name type="scientific">Psilocybe cyanescens</name>
    <dbReference type="NCBI Taxonomy" id="93625"/>
    <lineage>
        <taxon>Eukaryota</taxon>
        <taxon>Fungi</taxon>
        <taxon>Dikarya</taxon>
        <taxon>Basidiomycota</taxon>
        <taxon>Agaricomycotina</taxon>
        <taxon>Agaricomycetes</taxon>
        <taxon>Agaricomycetidae</taxon>
        <taxon>Agaricales</taxon>
        <taxon>Agaricineae</taxon>
        <taxon>Strophariaceae</taxon>
        <taxon>Psilocybe</taxon>
    </lineage>
</organism>
<keyword evidence="3" id="KW-1185">Reference proteome</keyword>